<gene>
    <name evidence="2" type="ORF">WJX75_002710</name>
</gene>
<feature type="compositionally biased region" description="Polar residues" evidence="1">
    <location>
        <begin position="683"/>
        <end position="720"/>
    </location>
</feature>
<feature type="region of interest" description="Disordered" evidence="1">
    <location>
        <begin position="348"/>
        <end position="375"/>
    </location>
</feature>
<dbReference type="Proteomes" id="UP001491310">
    <property type="component" value="Unassembled WGS sequence"/>
</dbReference>
<comment type="caution">
    <text evidence="2">The sequence shown here is derived from an EMBL/GenBank/DDBJ whole genome shotgun (WGS) entry which is preliminary data.</text>
</comment>
<feature type="region of interest" description="Disordered" evidence="1">
    <location>
        <begin position="466"/>
        <end position="485"/>
    </location>
</feature>
<accession>A0ABR2YHP0</accession>
<feature type="region of interest" description="Disordered" evidence="1">
    <location>
        <begin position="288"/>
        <end position="321"/>
    </location>
</feature>
<evidence type="ECO:0000256" key="1">
    <source>
        <dbReference type="SAM" id="MobiDB-lite"/>
    </source>
</evidence>
<evidence type="ECO:0000313" key="3">
    <source>
        <dbReference type="Proteomes" id="UP001491310"/>
    </source>
</evidence>
<feature type="compositionally biased region" description="Polar residues" evidence="1">
    <location>
        <begin position="361"/>
        <end position="375"/>
    </location>
</feature>
<organism evidence="2 3">
    <name type="scientific">Coccomyxa subellipsoidea</name>
    <dbReference type="NCBI Taxonomy" id="248742"/>
    <lineage>
        <taxon>Eukaryota</taxon>
        <taxon>Viridiplantae</taxon>
        <taxon>Chlorophyta</taxon>
        <taxon>core chlorophytes</taxon>
        <taxon>Trebouxiophyceae</taxon>
        <taxon>Trebouxiophyceae incertae sedis</taxon>
        <taxon>Coccomyxaceae</taxon>
        <taxon>Coccomyxa</taxon>
    </lineage>
</organism>
<protein>
    <submittedName>
        <fullName evidence="2">Uncharacterized protein</fullName>
    </submittedName>
</protein>
<dbReference type="EMBL" id="JALJOT010000011">
    <property type="protein sequence ID" value="KAK9905595.1"/>
    <property type="molecule type" value="Genomic_DNA"/>
</dbReference>
<keyword evidence="3" id="KW-1185">Reference proteome</keyword>
<evidence type="ECO:0000313" key="2">
    <source>
        <dbReference type="EMBL" id="KAK9905595.1"/>
    </source>
</evidence>
<name>A0ABR2YHP0_9CHLO</name>
<sequence length="777" mass="81852">MGAPLNFEFDDSGPPLRSPTFLQSRNAFDGRDDRVPFILSTARLDDNYRGPVLSRSFRNAQFNLGLGHPADPSCHAERRLTEEGLPGPGGSEQQPAAPAGFVQPRLDFSVTYSMAGNSSEGIVPTITVGNVYAIAREGAFTGDQYGPKIAPQDVKEYFAQSPQGAQMLMDNQRELAHKFGPPSVAFQDFVGVQEDKVAFWVSEKAAVQACSLQNIFSPVTSKALYKSPIGGLHNAADRARKQLNSTRRKIPRLPIFLLPSQYWLPRRPKPSTSADNEATQLARDRLRRMGLPEETVSKVHVHSGQGPRAVQEKKPDGPQKGLPLALPLVHVLNYLQDRPPWCCFASNPAQARGQGRKEQAQNRQGGASISRSASDSRMAALGKEASLPAGSLPVFRIPGLSLMMPTSVGHVDLSPVFLSKEQLLATWAAIRGMHYRWVMGRRKSERKEVRQLCELVAARLAGVAPPALPPQQAAGSEDEEGMDEPPEVRDFLQELGEGGGRPARGDDAASGVLPTGPGAVLVTAAVGAFSLGAHAAEWACDAADTLFSKTPVGRKTLGLLSEPAEPDGGQSHNAEASSSSMSDHEGNSNGDTACSGPRSGAAAEHSALGDAMGSSKCSAACSDPPPEASIRKGGSRVRALLSRLRRRREKPAEQLTKSSSAADEHAEADVGPPADLELPASASPLQDSLSTAGADTAGPSTSENNPAAYTAGSASCSDGTGASGLGNDPQMTVDWGELNSSMMHSLHAIISDLITAAVAKSLGMPVQRGEGSGGSAG</sequence>
<proteinExistence type="predicted"/>
<feature type="compositionally biased region" description="Acidic residues" evidence="1">
    <location>
        <begin position="476"/>
        <end position="485"/>
    </location>
</feature>
<reference evidence="2 3" key="1">
    <citation type="journal article" date="2024" name="Nat. Commun.">
        <title>Phylogenomics reveals the evolutionary origins of lichenization in chlorophyte algae.</title>
        <authorList>
            <person name="Puginier C."/>
            <person name="Libourel C."/>
            <person name="Otte J."/>
            <person name="Skaloud P."/>
            <person name="Haon M."/>
            <person name="Grisel S."/>
            <person name="Petersen M."/>
            <person name="Berrin J.G."/>
            <person name="Delaux P.M."/>
            <person name="Dal Grande F."/>
            <person name="Keller J."/>
        </authorList>
    </citation>
    <scope>NUCLEOTIDE SEQUENCE [LARGE SCALE GENOMIC DNA]</scope>
    <source>
        <strain evidence="2 3">SAG 216-7</strain>
    </source>
</reference>
<feature type="region of interest" description="Disordered" evidence="1">
    <location>
        <begin position="558"/>
        <end position="728"/>
    </location>
</feature>
<feature type="compositionally biased region" description="Low complexity" evidence="1">
    <location>
        <begin position="466"/>
        <end position="475"/>
    </location>
</feature>